<comment type="subcellular location">
    <subcellularLocation>
        <location evidence="1">Cytoplasm</location>
    </subcellularLocation>
</comment>
<dbReference type="KEGG" id="sdf:ACG33_14725"/>
<dbReference type="PANTHER" id="PTHR38040">
    <property type="entry name" value="UBIQUINONE BIOSYNTHESIS ACCESSORY FACTOR UBIK"/>
    <property type="match status" value="1"/>
</dbReference>
<accession>A0A127FD52</accession>
<dbReference type="OrthoDB" id="5297354at2"/>
<dbReference type="RefSeq" id="WP_066923542.1">
    <property type="nucleotide sequence ID" value="NZ_CP011971.1"/>
</dbReference>
<dbReference type="UniPathway" id="UPA00232"/>
<dbReference type="STRING" id="465721.ACG33_14725"/>
<gene>
    <name evidence="1" type="primary">ubiK</name>
    <name evidence="3" type="ORF">ACG33_14725</name>
</gene>
<dbReference type="GO" id="GO:0005829">
    <property type="term" value="C:cytosol"/>
    <property type="evidence" value="ECO:0007669"/>
    <property type="project" value="TreeGrafter"/>
</dbReference>
<dbReference type="InterPro" id="IPR007475">
    <property type="entry name" value="UbiK"/>
</dbReference>
<dbReference type="AlphaFoldDB" id="A0A127FD52"/>
<reference evidence="3 4" key="1">
    <citation type="submission" date="2015-06" db="EMBL/GenBank/DDBJ databases">
        <title>A Comprehensive Approach to Explore the Metabolic and Phylogenetic Diversity of Bacterial Steroid Degradation in the Environment: Testosterone as an Example.</title>
        <authorList>
            <person name="Yang F.-C."/>
            <person name="Chen Y.-L."/>
            <person name="Yu C.-P."/>
            <person name="Tang S.-L."/>
            <person name="Wang P.-H."/>
            <person name="Ismail W."/>
            <person name="Wang C.-H."/>
            <person name="Yang C.-Y."/>
            <person name="Chiang Y.-R."/>
        </authorList>
    </citation>
    <scope>NUCLEOTIDE SEQUENCE [LARGE SCALE GENOMIC DNA]</scope>
    <source>
        <strain evidence="3 4">DSM 18526</strain>
    </source>
</reference>
<comment type="pathway">
    <text evidence="1">Cofactor biosynthesis; ubiquinone biosynthesis.</text>
</comment>
<dbReference type="PATRIC" id="fig|465721.4.peg.3147"/>
<dbReference type="HAMAP" id="MF_02216">
    <property type="entry name" value="UbiK"/>
    <property type="match status" value="1"/>
</dbReference>
<comment type="function">
    <text evidence="1">Required for efficient ubiquinone (coenzyme Q) biosynthesis. UbiK is probably an accessory factor of Ubi enzymes and facilitates ubiquinone biosynthesis by acting as an assembly factor, a targeting factor, or both.</text>
</comment>
<dbReference type="GO" id="GO:0006744">
    <property type="term" value="P:ubiquinone biosynthetic process"/>
    <property type="evidence" value="ECO:0007669"/>
    <property type="project" value="UniProtKB-UniRule"/>
</dbReference>
<organism evidence="3 4">
    <name type="scientific">Steroidobacter denitrificans</name>
    <dbReference type="NCBI Taxonomy" id="465721"/>
    <lineage>
        <taxon>Bacteria</taxon>
        <taxon>Pseudomonadati</taxon>
        <taxon>Pseudomonadota</taxon>
        <taxon>Gammaproteobacteria</taxon>
        <taxon>Steroidobacterales</taxon>
        <taxon>Steroidobacteraceae</taxon>
        <taxon>Steroidobacter</taxon>
    </lineage>
</organism>
<keyword evidence="1" id="KW-0963">Cytoplasm</keyword>
<dbReference type="Proteomes" id="UP000070250">
    <property type="component" value="Chromosome"/>
</dbReference>
<comment type="similarity">
    <text evidence="1">Belongs to the UbiK family.</text>
</comment>
<keyword evidence="1" id="KW-0831">Ubiquinone biosynthesis</keyword>
<keyword evidence="4" id="KW-1185">Reference proteome</keyword>
<evidence type="ECO:0000256" key="2">
    <source>
        <dbReference type="SAM" id="MobiDB-lite"/>
    </source>
</evidence>
<evidence type="ECO:0000256" key="1">
    <source>
        <dbReference type="HAMAP-Rule" id="MF_02216"/>
    </source>
</evidence>
<feature type="region of interest" description="Disordered" evidence="2">
    <location>
        <begin position="74"/>
        <end position="95"/>
    </location>
</feature>
<protein>
    <recommendedName>
        <fullName evidence="1">Ubiquinone biosynthesis accessory factor UbiK</fullName>
    </recommendedName>
</protein>
<proteinExistence type="inferred from homology"/>
<evidence type="ECO:0000313" key="3">
    <source>
        <dbReference type="EMBL" id="AMN48326.1"/>
    </source>
</evidence>
<evidence type="ECO:0000313" key="4">
    <source>
        <dbReference type="Proteomes" id="UP000070250"/>
    </source>
</evidence>
<dbReference type="NCBIfam" id="NF047835">
    <property type="entry name" value="UbiqAccUbiK"/>
    <property type="match status" value="1"/>
</dbReference>
<dbReference type="Pfam" id="PF04380">
    <property type="entry name" value="BMFP"/>
    <property type="match status" value="1"/>
</dbReference>
<sequence>MDPRFIDDLARRLSAAAPPGLIAMRRDLEQNFKAVLQSGLSRLDLVSRQEFDVQAGVLRRTREKLDALEARLAALEASPRPPTGSGSQDVPAPGA</sequence>
<dbReference type="EMBL" id="CP011971">
    <property type="protein sequence ID" value="AMN48326.1"/>
    <property type="molecule type" value="Genomic_DNA"/>
</dbReference>
<dbReference type="PANTHER" id="PTHR38040:SF1">
    <property type="entry name" value="UBIQUINONE BIOSYNTHESIS ACCESSORY FACTOR UBIK"/>
    <property type="match status" value="1"/>
</dbReference>
<name>A0A127FD52_STEDE</name>